<accession>A0AA88AWL0</accession>
<dbReference type="AlphaFoldDB" id="A0AA88AWL0"/>
<dbReference type="Proteomes" id="UP001187192">
    <property type="component" value="Unassembled WGS sequence"/>
</dbReference>
<dbReference type="EMBL" id="BTGU01000062">
    <property type="protein sequence ID" value="GMN56158.1"/>
    <property type="molecule type" value="Genomic_DNA"/>
</dbReference>
<organism evidence="2 3">
    <name type="scientific">Ficus carica</name>
    <name type="common">Common fig</name>
    <dbReference type="NCBI Taxonomy" id="3494"/>
    <lineage>
        <taxon>Eukaryota</taxon>
        <taxon>Viridiplantae</taxon>
        <taxon>Streptophyta</taxon>
        <taxon>Embryophyta</taxon>
        <taxon>Tracheophyta</taxon>
        <taxon>Spermatophyta</taxon>
        <taxon>Magnoliopsida</taxon>
        <taxon>eudicotyledons</taxon>
        <taxon>Gunneridae</taxon>
        <taxon>Pentapetalae</taxon>
        <taxon>rosids</taxon>
        <taxon>fabids</taxon>
        <taxon>Rosales</taxon>
        <taxon>Moraceae</taxon>
        <taxon>Ficeae</taxon>
        <taxon>Ficus</taxon>
    </lineage>
</organism>
<feature type="region of interest" description="Disordered" evidence="1">
    <location>
        <begin position="1"/>
        <end position="24"/>
    </location>
</feature>
<proteinExistence type="predicted"/>
<evidence type="ECO:0000256" key="1">
    <source>
        <dbReference type="SAM" id="MobiDB-lite"/>
    </source>
</evidence>
<reference evidence="2" key="1">
    <citation type="submission" date="2023-07" db="EMBL/GenBank/DDBJ databases">
        <title>draft genome sequence of fig (Ficus carica).</title>
        <authorList>
            <person name="Takahashi T."/>
            <person name="Nishimura K."/>
        </authorList>
    </citation>
    <scope>NUCLEOTIDE SEQUENCE</scope>
</reference>
<keyword evidence="3" id="KW-1185">Reference proteome</keyword>
<comment type="caution">
    <text evidence="2">The sequence shown here is derived from an EMBL/GenBank/DDBJ whole genome shotgun (WGS) entry which is preliminary data.</text>
</comment>
<name>A0AA88AWL0_FICCA</name>
<protein>
    <submittedName>
        <fullName evidence="2">Uncharacterized protein</fullName>
    </submittedName>
</protein>
<gene>
    <name evidence="2" type="ORF">TIFTF001_025278</name>
</gene>
<sequence>MASSLPEKMRSSPSKLTPKLSAGDRDTVAWKIVED</sequence>
<evidence type="ECO:0000313" key="3">
    <source>
        <dbReference type="Proteomes" id="UP001187192"/>
    </source>
</evidence>
<evidence type="ECO:0000313" key="2">
    <source>
        <dbReference type="EMBL" id="GMN56158.1"/>
    </source>
</evidence>